<dbReference type="Pfam" id="PF07876">
    <property type="entry name" value="Dabb"/>
    <property type="match status" value="1"/>
</dbReference>
<feature type="domain" description="Stress-response A/B barrel" evidence="1">
    <location>
        <begin position="8"/>
        <end position="104"/>
    </location>
</feature>
<evidence type="ECO:0000313" key="2">
    <source>
        <dbReference type="EMBL" id="MBC6992863.1"/>
    </source>
</evidence>
<organism evidence="2 3">
    <name type="scientific">Neolewinella lacunae</name>
    <dbReference type="NCBI Taxonomy" id="1517758"/>
    <lineage>
        <taxon>Bacteria</taxon>
        <taxon>Pseudomonadati</taxon>
        <taxon>Bacteroidota</taxon>
        <taxon>Saprospiria</taxon>
        <taxon>Saprospirales</taxon>
        <taxon>Lewinellaceae</taxon>
        <taxon>Neolewinella</taxon>
    </lineage>
</organism>
<sequence length="106" mass="12057">MSEQRAGLIHTVYFWLQPDLDEAARRDFEQGVARLAAVPGVLHFYAGPPAKTIEREVTDHSFDYSLHLFFADVAAQEHYQDHPIHLQFVAEQAAKFATVKVYDNAL</sequence>
<dbReference type="InterPro" id="IPR013097">
    <property type="entry name" value="Dabb"/>
</dbReference>
<dbReference type="Proteomes" id="UP000650081">
    <property type="component" value="Unassembled WGS sequence"/>
</dbReference>
<dbReference type="Gene3D" id="3.30.70.100">
    <property type="match status" value="1"/>
</dbReference>
<dbReference type="PROSITE" id="PS51502">
    <property type="entry name" value="S_R_A_B_BARREL"/>
    <property type="match status" value="1"/>
</dbReference>
<dbReference type="AlphaFoldDB" id="A0A923T7H2"/>
<dbReference type="EMBL" id="JACSIT010000040">
    <property type="protein sequence ID" value="MBC6992863.1"/>
    <property type="molecule type" value="Genomic_DNA"/>
</dbReference>
<evidence type="ECO:0000259" key="1">
    <source>
        <dbReference type="PROSITE" id="PS51502"/>
    </source>
</evidence>
<dbReference type="SUPFAM" id="SSF54909">
    <property type="entry name" value="Dimeric alpha+beta barrel"/>
    <property type="match status" value="1"/>
</dbReference>
<dbReference type="SMART" id="SM00886">
    <property type="entry name" value="Dabb"/>
    <property type="match status" value="1"/>
</dbReference>
<accession>A0A923T7H2</accession>
<comment type="caution">
    <text evidence="2">The sequence shown here is derived from an EMBL/GenBank/DDBJ whole genome shotgun (WGS) entry which is preliminary data.</text>
</comment>
<keyword evidence="3" id="KW-1185">Reference proteome</keyword>
<reference evidence="2" key="1">
    <citation type="submission" date="2020-08" db="EMBL/GenBank/DDBJ databases">
        <title>Lewinella bacteria from marine environments.</title>
        <authorList>
            <person name="Zhong Y."/>
        </authorList>
    </citation>
    <scope>NUCLEOTIDE SEQUENCE</scope>
    <source>
        <strain evidence="2">KCTC 42187</strain>
    </source>
</reference>
<protein>
    <submittedName>
        <fullName evidence="2">Dabb family protein</fullName>
    </submittedName>
</protein>
<proteinExistence type="predicted"/>
<evidence type="ECO:0000313" key="3">
    <source>
        <dbReference type="Proteomes" id="UP000650081"/>
    </source>
</evidence>
<name>A0A923T7H2_9BACT</name>
<gene>
    <name evidence="2" type="ORF">H9S92_01690</name>
</gene>
<dbReference type="RefSeq" id="WP_187464994.1">
    <property type="nucleotide sequence ID" value="NZ_JACSIT010000040.1"/>
</dbReference>
<dbReference type="InterPro" id="IPR011008">
    <property type="entry name" value="Dimeric_a/b-barrel"/>
</dbReference>